<evidence type="ECO:0000259" key="3">
    <source>
        <dbReference type="Pfam" id="PF14338"/>
    </source>
</evidence>
<evidence type="ECO:0000313" key="5">
    <source>
        <dbReference type="Proteomes" id="UP000767446"/>
    </source>
</evidence>
<proteinExistence type="predicted"/>
<dbReference type="GO" id="GO:0015666">
    <property type="term" value="F:restriction endodeoxyribonuclease activity"/>
    <property type="evidence" value="ECO:0007669"/>
    <property type="project" value="TreeGrafter"/>
</dbReference>
<dbReference type="Pfam" id="PF14338">
    <property type="entry name" value="Mrr_N"/>
    <property type="match status" value="1"/>
</dbReference>
<comment type="caution">
    <text evidence="4">The sequence shown here is derived from an EMBL/GenBank/DDBJ whole genome shotgun (WGS) entry which is preliminary data.</text>
</comment>
<dbReference type="GO" id="GO:0009307">
    <property type="term" value="P:DNA restriction-modification system"/>
    <property type="evidence" value="ECO:0007669"/>
    <property type="project" value="InterPro"/>
</dbReference>
<sequence>MTIPDFQSLMLALLEYAGDKKEHTLREAVECLSNQLNLTHEQRKELLKSGKQTVFHNRVGWACTYMKKAVLLISNRRGYFQITERGLDVLSSYPGQINIEYLSQFPEFIQFRNSRKDSPVEQGEDLAEEKKGEGKQLLTPEESIEAAHQRLQDNLAQELLVQVKSCSADFFERLVVDLLLQMGYGGTRKDAGQAIGGSGDEGIDGIIKEDRLGFDIIYLQAKRWEGKVTRPEIQKFAGALQGQRAKKGIFITTSSFTPEAKNYVKAIDTKIILIDGEELAQLMVDFNVGVSTVATYEVKKMDQDYFTEA</sequence>
<dbReference type="InterPro" id="IPR025745">
    <property type="entry name" value="Mrr-like_N_dom"/>
</dbReference>
<dbReference type="SUPFAM" id="SSF52980">
    <property type="entry name" value="Restriction endonuclease-like"/>
    <property type="match status" value="1"/>
</dbReference>
<dbReference type="AlphaFoldDB" id="A0A941GXW3"/>
<evidence type="ECO:0000259" key="2">
    <source>
        <dbReference type="Pfam" id="PF04471"/>
    </source>
</evidence>
<dbReference type="Gene3D" id="3.40.1350.10">
    <property type="match status" value="1"/>
</dbReference>
<evidence type="ECO:0000313" key="4">
    <source>
        <dbReference type="EMBL" id="MBR8829401.1"/>
    </source>
</evidence>
<feature type="region of interest" description="Disordered" evidence="1">
    <location>
        <begin position="114"/>
        <end position="136"/>
    </location>
</feature>
<gene>
    <name evidence="4" type="ORF">DSM107014_16135</name>
</gene>
<dbReference type="InterPro" id="IPR007560">
    <property type="entry name" value="Restrct_endonuc_IV_Mrr"/>
</dbReference>
<keyword evidence="4" id="KW-0540">Nuclease</keyword>
<protein>
    <submittedName>
        <fullName evidence="4">Restriction endonuclease</fullName>
    </submittedName>
</protein>
<organism evidence="4 5">
    <name type="scientific">Gomphosphaeria aponina SAG 52.96 = DSM 107014</name>
    <dbReference type="NCBI Taxonomy" id="1521640"/>
    <lineage>
        <taxon>Bacteria</taxon>
        <taxon>Bacillati</taxon>
        <taxon>Cyanobacteriota</taxon>
        <taxon>Cyanophyceae</taxon>
        <taxon>Oscillatoriophycideae</taxon>
        <taxon>Chroococcales</taxon>
        <taxon>Gomphosphaeriaceae</taxon>
        <taxon>Gomphosphaeria</taxon>
    </lineage>
</organism>
<dbReference type="Proteomes" id="UP000767446">
    <property type="component" value="Unassembled WGS sequence"/>
</dbReference>
<dbReference type="PANTHER" id="PTHR30015">
    <property type="entry name" value="MRR RESTRICTION SYSTEM PROTEIN"/>
    <property type="match status" value="1"/>
</dbReference>
<feature type="domain" description="Restriction endonuclease type IV Mrr" evidence="2">
    <location>
        <begin position="164"/>
        <end position="283"/>
    </location>
</feature>
<dbReference type="InterPro" id="IPR011856">
    <property type="entry name" value="tRNA_endonuc-like_dom_sf"/>
</dbReference>
<dbReference type="InterPro" id="IPR052906">
    <property type="entry name" value="Type_IV_Methyl-Rstrct_Enzyme"/>
</dbReference>
<dbReference type="EMBL" id="JADQBC010000132">
    <property type="protein sequence ID" value="MBR8829401.1"/>
    <property type="molecule type" value="Genomic_DNA"/>
</dbReference>
<evidence type="ECO:0000256" key="1">
    <source>
        <dbReference type="SAM" id="MobiDB-lite"/>
    </source>
</evidence>
<keyword evidence="4" id="KW-0378">Hydrolase</keyword>
<accession>A0A941GXW3</accession>
<dbReference type="InterPro" id="IPR011335">
    <property type="entry name" value="Restrct_endonuc-II-like"/>
</dbReference>
<keyword evidence="4" id="KW-0255">Endonuclease</keyword>
<dbReference type="Pfam" id="PF04471">
    <property type="entry name" value="Mrr_cat"/>
    <property type="match status" value="1"/>
</dbReference>
<name>A0A941GXW3_9CHRO</name>
<reference evidence="4" key="1">
    <citation type="submission" date="2021-02" db="EMBL/GenBank/DDBJ databases">
        <title>Metagenome analyses of Stigonema ocellatum DSM 106950, Chlorogloea purpurea SAG 13.99 and Gomphosphaeria aponina DSM 107014.</title>
        <authorList>
            <person name="Marter P."/>
            <person name="Huang S."/>
        </authorList>
    </citation>
    <scope>NUCLEOTIDE SEQUENCE</scope>
    <source>
        <strain evidence="4">JP213</strain>
    </source>
</reference>
<feature type="domain" description="Restriction system protein Mrr-like N-terminal" evidence="3">
    <location>
        <begin position="6"/>
        <end position="91"/>
    </location>
</feature>
<dbReference type="GO" id="GO:0003677">
    <property type="term" value="F:DNA binding"/>
    <property type="evidence" value="ECO:0007669"/>
    <property type="project" value="InterPro"/>
</dbReference>
<dbReference type="PANTHER" id="PTHR30015:SF7">
    <property type="entry name" value="TYPE IV METHYL-DIRECTED RESTRICTION ENZYME ECOKMRR"/>
    <property type="match status" value="1"/>
</dbReference>